<evidence type="ECO:0000256" key="1">
    <source>
        <dbReference type="ARBA" id="ARBA00022729"/>
    </source>
</evidence>
<dbReference type="InterPro" id="IPR022263">
    <property type="entry name" value="KxYKxGKxW"/>
</dbReference>
<sequence>MKHSKLKQHYKMYKSGKHWVYMGITILTVFSVDLAVANVSASASTPDTPSQTFNTESSDSLASSGQSASDNTHTSTVSPHADTFKKSSNTSTIASKSPSSVLNVPKPENDSYSSSSSSTVLTSHAATSLDSSSNDVNSLTSNHSGAPVQASSPSPTSSSANYQASQTMSADKSSDSRSLTSQAIDTEQLNQAANDLKTALNGAIKSHILTSNQEMTVQQSLDQMISSVNNDGVSNTLDSDNFYNALSDVVSTFQVQTSLQGLPTSLSNPIFEAGDAIHVFLNEQSGLVQTATSIARLTELLNKLTISINRFESSTGSLPDDVVGQYVQRIENISESAGSSQITDFIDATLKTGKILNDYVQTPASIAVNKGIQQIIDTGSMGDISQMLSILNTAFATQYPDLSAAQTTNIVQDFWNRFIQWGTSGDLNQSPEMPVASISFQSLYRDASWSRYLQTGHMQT</sequence>
<feature type="transmembrane region" description="Helical" evidence="3">
    <location>
        <begin position="20"/>
        <end position="41"/>
    </location>
</feature>
<protein>
    <submittedName>
        <fullName evidence="4">KxYKxGKxW signal peptide domain-containing protein</fullName>
    </submittedName>
</protein>
<name>A0ABT6DBH7_9LACO</name>
<feature type="compositionally biased region" description="Polar residues" evidence="2">
    <location>
        <begin position="42"/>
        <end position="56"/>
    </location>
</feature>
<dbReference type="EMBL" id="JANDJP010000006">
    <property type="protein sequence ID" value="MDF9913873.1"/>
    <property type="molecule type" value="Genomic_DNA"/>
</dbReference>
<keyword evidence="3" id="KW-0812">Transmembrane</keyword>
<proteinExistence type="predicted"/>
<keyword evidence="1" id="KW-0732">Signal</keyword>
<feature type="compositionally biased region" description="Polar residues" evidence="2">
    <location>
        <begin position="86"/>
        <end position="102"/>
    </location>
</feature>
<evidence type="ECO:0000256" key="2">
    <source>
        <dbReference type="SAM" id="MobiDB-lite"/>
    </source>
</evidence>
<keyword evidence="5" id="KW-1185">Reference proteome</keyword>
<keyword evidence="3" id="KW-0472">Membrane</keyword>
<dbReference type="NCBIfam" id="TIGR03715">
    <property type="entry name" value="KxYKxGKxW"/>
    <property type="match status" value="1"/>
</dbReference>
<dbReference type="RefSeq" id="WP_178941816.1">
    <property type="nucleotide sequence ID" value="NZ_JAIWJG010000008.1"/>
</dbReference>
<feature type="compositionally biased region" description="Low complexity" evidence="2">
    <location>
        <begin position="111"/>
        <end position="141"/>
    </location>
</feature>
<evidence type="ECO:0000313" key="5">
    <source>
        <dbReference type="Proteomes" id="UP001152867"/>
    </source>
</evidence>
<reference evidence="4" key="1">
    <citation type="submission" date="2022-06" db="EMBL/GenBank/DDBJ databases">
        <title>Antifungal cultures and metabolites of lactic acid bacteria for use in dairy fermentations.</title>
        <authorList>
            <person name="Zhao Z."/>
            <person name="Gaenzle M."/>
        </authorList>
    </citation>
    <scope>NUCLEOTIDE SEQUENCE</scope>
    <source>
        <strain evidence="4">FUA3126</strain>
    </source>
</reference>
<feature type="compositionally biased region" description="Low complexity" evidence="2">
    <location>
        <begin position="57"/>
        <end position="70"/>
    </location>
</feature>
<dbReference type="Proteomes" id="UP001152867">
    <property type="component" value="Unassembled WGS sequence"/>
</dbReference>
<feature type="compositionally biased region" description="Polar residues" evidence="2">
    <location>
        <begin position="160"/>
        <end position="181"/>
    </location>
</feature>
<keyword evidence="3" id="KW-1133">Transmembrane helix</keyword>
<evidence type="ECO:0000313" key="4">
    <source>
        <dbReference type="EMBL" id="MDF9913873.1"/>
    </source>
</evidence>
<organism evidence="4 5">
    <name type="scientific">Furfurilactobacillus milii</name>
    <dbReference type="NCBI Taxonomy" id="2888272"/>
    <lineage>
        <taxon>Bacteria</taxon>
        <taxon>Bacillati</taxon>
        <taxon>Bacillota</taxon>
        <taxon>Bacilli</taxon>
        <taxon>Lactobacillales</taxon>
        <taxon>Lactobacillaceae</taxon>
        <taxon>Furfurilactobacillus</taxon>
    </lineage>
</organism>
<accession>A0ABT6DBH7</accession>
<gene>
    <name evidence="4" type="ORF">NNA32_06370</name>
</gene>
<evidence type="ECO:0000256" key="3">
    <source>
        <dbReference type="SAM" id="Phobius"/>
    </source>
</evidence>
<comment type="caution">
    <text evidence="4">The sequence shown here is derived from an EMBL/GenBank/DDBJ whole genome shotgun (WGS) entry which is preliminary data.</text>
</comment>
<dbReference type="Pfam" id="PF19258">
    <property type="entry name" value="KxYKxGKxW_sig"/>
    <property type="match status" value="1"/>
</dbReference>
<feature type="region of interest" description="Disordered" evidence="2">
    <location>
        <begin position="42"/>
        <end position="181"/>
    </location>
</feature>